<proteinExistence type="predicted"/>
<dbReference type="RefSeq" id="XP_006820141.1">
    <property type="nucleotide sequence ID" value="XM_006820078.1"/>
</dbReference>
<reference evidence="2" key="1">
    <citation type="submission" date="2025-08" db="UniProtKB">
        <authorList>
            <consortium name="RefSeq"/>
        </authorList>
    </citation>
    <scope>IDENTIFICATION</scope>
    <source>
        <tissue evidence="2">Testes</tissue>
    </source>
</reference>
<gene>
    <name evidence="2" type="primary">LOC102808971</name>
</gene>
<name>A0ABM0MJF0_SACKO</name>
<organism evidence="1 2">
    <name type="scientific">Saccoglossus kowalevskii</name>
    <name type="common">Acorn worm</name>
    <dbReference type="NCBI Taxonomy" id="10224"/>
    <lineage>
        <taxon>Eukaryota</taxon>
        <taxon>Metazoa</taxon>
        <taxon>Hemichordata</taxon>
        <taxon>Enteropneusta</taxon>
        <taxon>Harrimaniidae</taxon>
        <taxon>Saccoglossus</taxon>
    </lineage>
</organism>
<dbReference type="InterPro" id="IPR036691">
    <property type="entry name" value="Endo/exonu/phosph_ase_sf"/>
</dbReference>
<dbReference type="GeneID" id="102808971"/>
<keyword evidence="1" id="KW-1185">Reference proteome</keyword>
<protein>
    <submittedName>
        <fullName evidence="2">Uncharacterized protein LOC102808971</fullName>
    </submittedName>
</protein>
<accession>A0ABM0MJF0</accession>
<dbReference type="Gene3D" id="3.60.10.10">
    <property type="entry name" value="Endonuclease/exonuclease/phosphatase"/>
    <property type="match status" value="1"/>
</dbReference>
<evidence type="ECO:0000313" key="1">
    <source>
        <dbReference type="Proteomes" id="UP000694865"/>
    </source>
</evidence>
<evidence type="ECO:0000313" key="2">
    <source>
        <dbReference type="RefSeq" id="XP_006820141.1"/>
    </source>
</evidence>
<dbReference type="Proteomes" id="UP000694865">
    <property type="component" value="Unplaced"/>
</dbReference>
<sequence length="518" mass="59086">MRRWKDRFDKSMKISWTSFVRIVGVFLSYDKKVATDLNIAGPLQSLKKCLNFWKMRQLTLLGKIQIIKALGISRFQYILNIVDIPKHNLKQVNKLLYSFLWNGPDKIARHTITGETKVGGLAMPDIFAIQKAQRINWLRRFCDNSFSHPWKLFLSRKLHTVGGVDVLLKWHYDLKFLPAKLSPFFHNMLKTWISLRYEPHEQELSINDCIWNNAKLLIARKSFFHRDMFDAGLMYLGQLYNNGDNVLDENANVKWGGDHDVVLDAEKDRQGGNPRIWKNSLKSIQNIMETFGLIDIWRVRNPNTNSYTWQRLNPSVIQNLEITFFVVNGFFDKIPLGVDVPISPTIDFKNLGPDAILISSVPHYSIKAYFSNTGDPNTATYWQHVGPLLLSSYISDLFKSALPVGFSVGGTNSDAIISIPPVDCEYVEYLCLEVVFNNNAMYNDPNLDNNIACAQFGPRSEQKIGEIECYIDLQLTSLTVLSPLSLSYTPGLPSMLTVQTHIKNGGLHSIQEASMATR</sequence>